<comment type="caution">
    <text evidence="2">The sequence shown here is derived from an EMBL/GenBank/DDBJ whole genome shotgun (WGS) entry which is preliminary data.</text>
</comment>
<protein>
    <recommendedName>
        <fullName evidence="4">Outer membrane protein beta-barrel domain-containing protein</fullName>
    </recommendedName>
</protein>
<keyword evidence="1" id="KW-0732">Signal</keyword>
<reference evidence="2" key="1">
    <citation type="submission" date="2021-01" db="EMBL/GenBank/DDBJ databases">
        <title>Fulvivirga kasyanovii gen. nov., sp nov., a novel member of the phylum Bacteroidetes isolated from seawater in a mussel farm.</title>
        <authorList>
            <person name="Zhao L.-H."/>
            <person name="Wang Z.-J."/>
        </authorList>
    </citation>
    <scope>NUCLEOTIDE SEQUENCE</scope>
    <source>
        <strain evidence="2">29W222</strain>
    </source>
</reference>
<name>A0A937KG21_9BACT</name>
<dbReference type="AlphaFoldDB" id="A0A937KG21"/>
<dbReference type="EMBL" id="JAEUGD010000065">
    <property type="protein sequence ID" value="MBL6448743.1"/>
    <property type="molecule type" value="Genomic_DNA"/>
</dbReference>
<evidence type="ECO:0008006" key="4">
    <source>
        <dbReference type="Google" id="ProtNLM"/>
    </source>
</evidence>
<evidence type="ECO:0000313" key="2">
    <source>
        <dbReference type="EMBL" id="MBL6448743.1"/>
    </source>
</evidence>
<feature type="signal peptide" evidence="1">
    <location>
        <begin position="1"/>
        <end position="20"/>
    </location>
</feature>
<dbReference type="RefSeq" id="WP_202858284.1">
    <property type="nucleotide sequence ID" value="NZ_JAEUGD010000065.1"/>
</dbReference>
<evidence type="ECO:0000256" key="1">
    <source>
        <dbReference type="SAM" id="SignalP"/>
    </source>
</evidence>
<keyword evidence="3" id="KW-1185">Reference proteome</keyword>
<proteinExistence type="predicted"/>
<sequence length="295" mass="33125">MKWLLFIFIVLSGTSGITFAQSVTRANDTTSTDSYVRLGLRYKSDYFYMGRADSAKAPYFVPTVGYYHKSGLFINGGMSYLATDTEGRIDLFTVTAGYDYFGKKLMTGISISEYFFSDQSYAVQAEMNTFLSAYAGYDFEAFMLITDASLGFSESTDFFLGAELSRMFYMARNKLIITPSFYTNLGTQRYYNEYYTKRSITTGSGGSGKGHGSGSNGGSSSTTMNIEILEYEKFQILDYELGIQATYKLKQLRFTLAGTLLFPVNPSTVVTDQETYEEDLETGFLWSASIRYLLK</sequence>
<feature type="chain" id="PRO_5036679331" description="Outer membrane protein beta-barrel domain-containing protein" evidence="1">
    <location>
        <begin position="21"/>
        <end position="295"/>
    </location>
</feature>
<dbReference type="Proteomes" id="UP000614216">
    <property type="component" value="Unassembled WGS sequence"/>
</dbReference>
<accession>A0A937KG21</accession>
<gene>
    <name evidence="2" type="ORF">JMN32_20695</name>
</gene>
<organism evidence="2 3">
    <name type="scientific">Fulvivirga marina</name>
    <dbReference type="NCBI Taxonomy" id="2494733"/>
    <lineage>
        <taxon>Bacteria</taxon>
        <taxon>Pseudomonadati</taxon>
        <taxon>Bacteroidota</taxon>
        <taxon>Cytophagia</taxon>
        <taxon>Cytophagales</taxon>
        <taxon>Fulvivirgaceae</taxon>
        <taxon>Fulvivirga</taxon>
    </lineage>
</organism>
<evidence type="ECO:0000313" key="3">
    <source>
        <dbReference type="Proteomes" id="UP000614216"/>
    </source>
</evidence>